<evidence type="ECO:0000313" key="2">
    <source>
        <dbReference type="EMBL" id="TMQ66731.1"/>
    </source>
</evidence>
<dbReference type="PROSITE" id="PS00018">
    <property type="entry name" value="EF_HAND_1"/>
    <property type="match status" value="1"/>
</dbReference>
<feature type="transmembrane region" description="Helical" evidence="1">
    <location>
        <begin position="12"/>
        <end position="35"/>
    </location>
</feature>
<dbReference type="EMBL" id="VBOZ01000008">
    <property type="protein sequence ID" value="TMQ66731.1"/>
    <property type="molecule type" value="Genomic_DNA"/>
</dbReference>
<proteinExistence type="predicted"/>
<accession>A0A538TSW9</accession>
<keyword evidence="1" id="KW-1133">Transmembrane helix</keyword>
<evidence type="ECO:0000256" key="1">
    <source>
        <dbReference type="SAM" id="Phobius"/>
    </source>
</evidence>
<gene>
    <name evidence="2" type="ORF">E6K79_02150</name>
</gene>
<protein>
    <submittedName>
        <fullName evidence="2">Uncharacterized protein</fullName>
    </submittedName>
</protein>
<dbReference type="Proteomes" id="UP000317691">
    <property type="component" value="Unassembled WGS sequence"/>
</dbReference>
<sequence length="261" mass="27617">MTETPREGTGSTLVVATIAVLLSGLFVGSLYEIYVRGERSVELGMELAEASQNARTGVDLIVQELRSAGYGVDPAVQPSILVGSQYRVTFTLDRNGNHRIDPGEVVTYFLDPSTSDPITTTSANPFDFVLRREVGADGDPTATPVSGHGEIVAFGLTQRSRDSAGTRDVPLFSYRDSAGAALELRPGAESDPVGVFFGKTVSSGDLGVPPGIGVTPRVKTVIVSMVTETKQKNLESGHYDRATVAASVVPRSAPWTGMDVQ</sequence>
<reference evidence="2 3" key="1">
    <citation type="journal article" date="2019" name="Nat. Microbiol.">
        <title>Mediterranean grassland soil C-N compound turnover is dependent on rainfall and depth, and is mediated by genomically divergent microorganisms.</title>
        <authorList>
            <person name="Diamond S."/>
            <person name="Andeer P.F."/>
            <person name="Li Z."/>
            <person name="Crits-Christoph A."/>
            <person name="Burstein D."/>
            <person name="Anantharaman K."/>
            <person name="Lane K.R."/>
            <person name="Thomas B.C."/>
            <person name="Pan C."/>
            <person name="Northen T.R."/>
            <person name="Banfield J.F."/>
        </authorList>
    </citation>
    <scope>NUCLEOTIDE SEQUENCE [LARGE SCALE GENOMIC DNA]</scope>
    <source>
        <strain evidence="2">WS_9</strain>
    </source>
</reference>
<keyword evidence="1" id="KW-0472">Membrane</keyword>
<dbReference type="InterPro" id="IPR018247">
    <property type="entry name" value="EF_Hand_1_Ca_BS"/>
</dbReference>
<keyword evidence="1" id="KW-0812">Transmembrane</keyword>
<comment type="caution">
    <text evidence="2">The sequence shown here is derived from an EMBL/GenBank/DDBJ whole genome shotgun (WGS) entry which is preliminary data.</text>
</comment>
<evidence type="ECO:0000313" key="3">
    <source>
        <dbReference type="Proteomes" id="UP000317691"/>
    </source>
</evidence>
<name>A0A538TSW9_UNCEI</name>
<dbReference type="AlphaFoldDB" id="A0A538TSW9"/>
<organism evidence="2 3">
    <name type="scientific">Eiseniibacteriota bacterium</name>
    <dbReference type="NCBI Taxonomy" id="2212470"/>
    <lineage>
        <taxon>Bacteria</taxon>
        <taxon>Candidatus Eiseniibacteriota</taxon>
    </lineage>
</organism>